<dbReference type="InterPro" id="IPR029058">
    <property type="entry name" value="AB_hydrolase_fold"/>
</dbReference>
<evidence type="ECO:0000313" key="1">
    <source>
        <dbReference type="EMBL" id="OGG44075.1"/>
    </source>
</evidence>
<evidence type="ECO:0000313" key="2">
    <source>
        <dbReference type="Proteomes" id="UP000178606"/>
    </source>
</evidence>
<comment type="caution">
    <text evidence="1">The sequence shown here is derived from an EMBL/GenBank/DDBJ whole genome shotgun (WGS) entry which is preliminary data.</text>
</comment>
<accession>A0A1F6C4G0</accession>
<proteinExistence type="predicted"/>
<reference evidence="1 2" key="1">
    <citation type="journal article" date="2016" name="Nat. Commun.">
        <title>Thousands of microbial genomes shed light on interconnected biogeochemical processes in an aquifer system.</title>
        <authorList>
            <person name="Anantharaman K."/>
            <person name="Brown C.T."/>
            <person name="Hug L.A."/>
            <person name="Sharon I."/>
            <person name="Castelle C.J."/>
            <person name="Probst A.J."/>
            <person name="Thomas B.C."/>
            <person name="Singh A."/>
            <person name="Wilkins M.J."/>
            <person name="Karaoz U."/>
            <person name="Brodie E.L."/>
            <person name="Williams K.H."/>
            <person name="Hubbard S.S."/>
            <person name="Banfield J.F."/>
        </authorList>
    </citation>
    <scope>NUCLEOTIDE SEQUENCE [LARGE SCALE GENOMIC DNA]</scope>
    <source>
        <strain evidence="2">RIFCSPLOWO2_12_FULL_64_10</strain>
    </source>
</reference>
<name>A0A1F6C4G0_HANXR</name>
<dbReference type="PANTHER" id="PTHR47381:SF3">
    <property type="entry name" value="ALPHA_BETA-HYDROLASES SUPERFAMILY PROTEIN"/>
    <property type="match status" value="1"/>
</dbReference>
<dbReference type="Gene3D" id="3.40.50.1820">
    <property type="entry name" value="alpha/beta hydrolase"/>
    <property type="match status" value="1"/>
</dbReference>
<gene>
    <name evidence="1" type="ORF">A3F84_00005</name>
</gene>
<dbReference type="PANTHER" id="PTHR47381">
    <property type="entry name" value="ALPHA/BETA-HYDROLASES SUPERFAMILY PROTEIN"/>
    <property type="match status" value="1"/>
</dbReference>
<dbReference type="SUPFAM" id="SSF53474">
    <property type="entry name" value="alpha/beta-Hydrolases"/>
    <property type="match status" value="1"/>
</dbReference>
<organism evidence="1 2">
    <name type="scientific">Handelsmanbacteria sp. (strain RIFCSPLOWO2_12_FULL_64_10)</name>
    <dbReference type="NCBI Taxonomy" id="1817868"/>
    <lineage>
        <taxon>Bacteria</taxon>
        <taxon>Candidatus Handelsmaniibacteriota</taxon>
    </lineage>
</organism>
<dbReference type="AlphaFoldDB" id="A0A1F6C4G0"/>
<dbReference type="Proteomes" id="UP000178606">
    <property type="component" value="Unassembled WGS sequence"/>
</dbReference>
<sequence>MQPNMIGAYGPWAASLVGDTPAALSFRNRKFTDPEAWRKAARQRLLDLLARPDAGGVPKPTVHRRYTYDGLHVEELSYQLPYGPPTGAIFLKPEGAKGRLPGILALHDHGGNKFFGRQKITQTSGDRHPLMIAHQDRCYGGVGWANEIARQGYAVLVHDTFPFASRRVLLTDVPERIREGLSDEDSDRAEFVAAYNRWAAGHEGLMAKSLFCAGTTWPGVFLAEDQRALDLLCARDDVDPDRVGCGGLSGGGMRTVFLGGVDPRIRCAVCVGMMTTWRDYLLNKCHTHTWMVYVPLLPRDLDYPEVLGLRVPLPTLVQNDIEDPLFTMPEMERADRILREVYEKAGSGDRYRCAFYPGPHKFDLAMQAEAFAWFDRWLKT</sequence>
<evidence type="ECO:0008006" key="3">
    <source>
        <dbReference type="Google" id="ProtNLM"/>
    </source>
</evidence>
<protein>
    <recommendedName>
        <fullName evidence="3">Peptidase S9 prolyl oligopeptidase catalytic domain-containing protein</fullName>
    </recommendedName>
</protein>
<dbReference type="EMBL" id="MFKF01000417">
    <property type="protein sequence ID" value="OGG44075.1"/>
    <property type="molecule type" value="Genomic_DNA"/>
</dbReference>